<accession>A0A1G4JHK2</accession>
<feature type="compositionally biased region" description="Basic residues" evidence="2">
    <location>
        <begin position="24"/>
        <end position="35"/>
    </location>
</feature>
<evidence type="ECO:0000256" key="1">
    <source>
        <dbReference type="SAM" id="Coils"/>
    </source>
</evidence>
<dbReference type="OrthoDB" id="4036611at2759"/>
<feature type="compositionally biased region" description="Polar residues" evidence="2">
    <location>
        <begin position="52"/>
        <end position="61"/>
    </location>
</feature>
<name>A0A1G4JHK2_9SACH</name>
<feature type="coiled-coil region" evidence="1">
    <location>
        <begin position="216"/>
        <end position="250"/>
    </location>
</feature>
<evidence type="ECO:0000256" key="2">
    <source>
        <dbReference type="SAM" id="MobiDB-lite"/>
    </source>
</evidence>
<evidence type="ECO:0000313" key="3">
    <source>
        <dbReference type="EMBL" id="SCU89729.1"/>
    </source>
</evidence>
<dbReference type="EMBL" id="LT598481">
    <property type="protein sequence ID" value="SCU89729.1"/>
    <property type="molecule type" value="Genomic_DNA"/>
</dbReference>
<dbReference type="AlphaFoldDB" id="A0A1G4JHK2"/>
<evidence type="ECO:0000313" key="4">
    <source>
        <dbReference type="Proteomes" id="UP000191144"/>
    </source>
</evidence>
<feature type="compositionally biased region" description="Basic and acidic residues" evidence="2">
    <location>
        <begin position="1"/>
        <end position="23"/>
    </location>
</feature>
<feature type="compositionally biased region" description="Basic and acidic residues" evidence="2">
    <location>
        <begin position="99"/>
        <end position="114"/>
    </location>
</feature>
<protein>
    <submittedName>
        <fullName evidence="3">LAME_0E05182g1_1</fullName>
    </submittedName>
</protein>
<gene>
    <name evidence="3" type="ORF">LAME_0E05182G</name>
</gene>
<proteinExistence type="predicted"/>
<keyword evidence="1" id="KW-0175">Coiled coil</keyword>
<feature type="compositionally biased region" description="Basic and acidic residues" evidence="2">
    <location>
        <begin position="62"/>
        <end position="92"/>
    </location>
</feature>
<sequence>MSEDDEKRTKQLEEARKRVEELKNRRKKKDQKKKKAETEDPSSGNPEKESNTEGSVNVNSEGNEKVEIGNDHSESLAKEEPEAKDLSPELKSIDTTVPELEKSSSEAAAEEAKTVSETSTYEPLESEIPENELQQESVDKVQTETEPNDQALENELPSSSPEARENESAGASSLFPEDSPSFLSELQRENDRIALIDLQKQVTSLTAELRKLKFVNMEQETTIEELQEHVQTLEAQLSASQQEVASERQKFAEYQATALSLAHQEPHTPRKQPPVFSTPLVDRSALDKWKGWNVDMTQWRSIGSGPIVHL</sequence>
<organism evidence="3 4">
    <name type="scientific">Lachancea meyersii CBS 8951</name>
    <dbReference type="NCBI Taxonomy" id="1266667"/>
    <lineage>
        <taxon>Eukaryota</taxon>
        <taxon>Fungi</taxon>
        <taxon>Dikarya</taxon>
        <taxon>Ascomycota</taxon>
        <taxon>Saccharomycotina</taxon>
        <taxon>Saccharomycetes</taxon>
        <taxon>Saccharomycetales</taxon>
        <taxon>Saccharomycetaceae</taxon>
        <taxon>Lachancea</taxon>
    </lineage>
</organism>
<dbReference type="Proteomes" id="UP000191144">
    <property type="component" value="Chromosome E"/>
</dbReference>
<feature type="region of interest" description="Disordered" evidence="2">
    <location>
        <begin position="1"/>
        <end position="185"/>
    </location>
</feature>
<reference evidence="4" key="1">
    <citation type="submission" date="2016-03" db="EMBL/GenBank/DDBJ databases">
        <authorList>
            <person name="Devillers Hugo."/>
        </authorList>
    </citation>
    <scope>NUCLEOTIDE SEQUENCE [LARGE SCALE GENOMIC DNA]</scope>
</reference>
<keyword evidence="4" id="KW-1185">Reference proteome</keyword>